<dbReference type="SUPFAM" id="SSF118310">
    <property type="entry name" value="AN1-like Zinc finger"/>
    <property type="match status" value="2"/>
</dbReference>
<comment type="catalytic activity">
    <reaction evidence="15">
        <text>L-seryl-[protein] + ATP = O-phospho-L-seryl-[protein] + ADP + H(+)</text>
        <dbReference type="Rhea" id="RHEA:17989"/>
        <dbReference type="Rhea" id="RHEA-COMP:9863"/>
        <dbReference type="Rhea" id="RHEA-COMP:11604"/>
        <dbReference type="ChEBI" id="CHEBI:15378"/>
        <dbReference type="ChEBI" id="CHEBI:29999"/>
        <dbReference type="ChEBI" id="CHEBI:30616"/>
        <dbReference type="ChEBI" id="CHEBI:83421"/>
        <dbReference type="ChEBI" id="CHEBI:456216"/>
        <dbReference type="EC" id="2.7.11.1"/>
    </reaction>
</comment>
<keyword evidence="10 16" id="KW-0863">Zinc-finger</keyword>
<dbReference type="InterPro" id="IPR035896">
    <property type="entry name" value="AN1-like_Znf"/>
</dbReference>
<dbReference type="InterPro" id="IPR000719">
    <property type="entry name" value="Prot_kinase_dom"/>
</dbReference>
<evidence type="ECO:0000256" key="9">
    <source>
        <dbReference type="ARBA" id="ARBA00022741"/>
    </source>
</evidence>
<evidence type="ECO:0000256" key="3">
    <source>
        <dbReference type="ARBA" id="ARBA00012513"/>
    </source>
</evidence>
<evidence type="ECO:0000256" key="4">
    <source>
        <dbReference type="ARBA" id="ARBA00022527"/>
    </source>
</evidence>
<dbReference type="FunFam" id="1.10.510.10:FF:000109">
    <property type="entry name" value="Ribosomal protein S6 kinase"/>
    <property type="match status" value="1"/>
</dbReference>
<dbReference type="FunFam" id="3.30.200.20:FF:000686">
    <property type="entry name" value="Ribosomal protein S6 kinase"/>
    <property type="match status" value="1"/>
</dbReference>
<dbReference type="GO" id="GO:0008270">
    <property type="term" value="F:zinc ion binding"/>
    <property type="evidence" value="ECO:0007669"/>
    <property type="project" value="UniProtKB-KW"/>
</dbReference>
<dbReference type="Pfam" id="PF00069">
    <property type="entry name" value="Pkinase"/>
    <property type="match status" value="2"/>
</dbReference>
<dbReference type="PROSITE" id="PS51039">
    <property type="entry name" value="ZF_AN1"/>
    <property type="match status" value="1"/>
</dbReference>
<protein>
    <recommendedName>
        <fullName evidence="3">non-specific serine/threonine protein kinase</fullName>
        <ecNumber evidence="3">2.7.11.1</ecNumber>
    </recommendedName>
</protein>
<keyword evidence="6" id="KW-0808">Transferase</keyword>
<dbReference type="PANTHER" id="PTHR24351">
    <property type="entry name" value="RIBOSOMAL PROTEIN S6 KINASE"/>
    <property type="match status" value="1"/>
</dbReference>
<evidence type="ECO:0000256" key="7">
    <source>
        <dbReference type="ARBA" id="ARBA00022723"/>
    </source>
</evidence>
<keyword evidence="12" id="KW-0862">Zinc</keyword>
<name>A0AAF3EJU3_9BILA</name>
<keyword evidence="8" id="KW-0677">Repeat</keyword>
<dbReference type="InterPro" id="IPR011009">
    <property type="entry name" value="Kinase-like_dom_sf"/>
</dbReference>
<dbReference type="InterPro" id="IPR008271">
    <property type="entry name" value="Ser/Thr_kinase_AS"/>
</dbReference>
<evidence type="ECO:0000256" key="5">
    <source>
        <dbReference type="ARBA" id="ARBA00022553"/>
    </source>
</evidence>
<keyword evidence="13 17" id="KW-0067">ATP-binding</keyword>
<dbReference type="PROSITE" id="PS50011">
    <property type="entry name" value="PROTEIN_KINASE_DOM"/>
    <property type="match status" value="2"/>
</dbReference>
<dbReference type="SMART" id="SM00154">
    <property type="entry name" value="ZnF_AN1"/>
    <property type="match status" value="2"/>
</dbReference>
<evidence type="ECO:0000256" key="14">
    <source>
        <dbReference type="ARBA" id="ARBA00047899"/>
    </source>
</evidence>
<evidence type="ECO:0000256" key="10">
    <source>
        <dbReference type="ARBA" id="ARBA00022771"/>
    </source>
</evidence>
<dbReference type="AlphaFoldDB" id="A0AAF3EJU3"/>
<reference evidence="23" key="1">
    <citation type="submission" date="2024-02" db="UniProtKB">
        <authorList>
            <consortium name="WormBaseParasite"/>
        </authorList>
    </citation>
    <scope>IDENTIFICATION</scope>
</reference>
<dbReference type="GO" id="GO:0004674">
    <property type="term" value="F:protein serine/threonine kinase activity"/>
    <property type="evidence" value="ECO:0007669"/>
    <property type="project" value="UniProtKB-KW"/>
</dbReference>
<feature type="binding site" evidence="17">
    <location>
        <position position="726"/>
    </location>
    <ligand>
        <name>ATP</name>
        <dbReference type="ChEBI" id="CHEBI:30616"/>
    </ligand>
</feature>
<dbReference type="WBParaSite" id="MBELARI_LOCUS14291.1">
    <property type="protein sequence ID" value="MBELARI_LOCUS14291.1"/>
    <property type="gene ID" value="MBELARI_LOCUS14291"/>
</dbReference>
<feature type="domain" description="Protein kinase" evidence="19">
    <location>
        <begin position="332"/>
        <end position="599"/>
    </location>
</feature>
<feature type="domain" description="Protein kinase" evidence="19">
    <location>
        <begin position="697"/>
        <end position="960"/>
    </location>
</feature>
<feature type="domain" description="AGC-kinase C-terminal" evidence="21">
    <location>
        <begin position="600"/>
        <end position="668"/>
    </location>
</feature>
<evidence type="ECO:0000256" key="2">
    <source>
        <dbReference type="ARBA" id="ARBA00009804"/>
    </source>
</evidence>
<dbReference type="Gene3D" id="1.10.510.10">
    <property type="entry name" value="Transferase(Phosphotransferase) domain 1"/>
    <property type="match status" value="2"/>
</dbReference>
<evidence type="ECO:0000256" key="17">
    <source>
        <dbReference type="PROSITE-ProRule" id="PRU10141"/>
    </source>
</evidence>
<evidence type="ECO:0000256" key="1">
    <source>
        <dbReference type="ARBA" id="ARBA00001946"/>
    </source>
</evidence>
<dbReference type="EC" id="2.7.11.1" evidence="3"/>
<dbReference type="Gene3D" id="3.30.200.20">
    <property type="entry name" value="Phosphorylase Kinase, domain 1"/>
    <property type="match status" value="2"/>
</dbReference>
<accession>A0AAF3EJU3</accession>
<comment type="similarity">
    <text evidence="2">Belongs to the protein kinase superfamily. AGC Ser/Thr protein kinase family. S6 kinase subfamily.</text>
</comment>
<evidence type="ECO:0000256" key="12">
    <source>
        <dbReference type="ARBA" id="ARBA00022833"/>
    </source>
</evidence>
<evidence type="ECO:0000256" key="16">
    <source>
        <dbReference type="PROSITE-ProRule" id="PRU00449"/>
    </source>
</evidence>
<evidence type="ECO:0000313" key="22">
    <source>
        <dbReference type="Proteomes" id="UP000887575"/>
    </source>
</evidence>
<evidence type="ECO:0000259" key="19">
    <source>
        <dbReference type="PROSITE" id="PS50011"/>
    </source>
</evidence>
<dbReference type="PROSITE" id="PS51285">
    <property type="entry name" value="AGC_KINASE_CTER"/>
    <property type="match status" value="1"/>
</dbReference>
<dbReference type="InterPro" id="IPR017892">
    <property type="entry name" value="Pkinase_C"/>
</dbReference>
<dbReference type="SMART" id="SM00220">
    <property type="entry name" value="S_TKc"/>
    <property type="match status" value="2"/>
</dbReference>
<evidence type="ECO:0000256" key="6">
    <source>
        <dbReference type="ARBA" id="ARBA00022679"/>
    </source>
</evidence>
<feature type="binding site" evidence="17">
    <location>
        <position position="364"/>
    </location>
    <ligand>
        <name>ATP</name>
        <dbReference type="ChEBI" id="CHEBI:30616"/>
    </ligand>
</feature>
<keyword evidence="11" id="KW-0418">Kinase</keyword>
<feature type="region of interest" description="Disordered" evidence="18">
    <location>
        <begin position="295"/>
        <end position="323"/>
    </location>
</feature>
<dbReference type="Pfam" id="PF01428">
    <property type="entry name" value="zf-AN1"/>
    <property type="match status" value="1"/>
</dbReference>
<keyword evidence="4" id="KW-0723">Serine/threonine-protein kinase</keyword>
<dbReference type="GO" id="GO:0005524">
    <property type="term" value="F:ATP binding"/>
    <property type="evidence" value="ECO:0007669"/>
    <property type="project" value="UniProtKB-UniRule"/>
</dbReference>
<dbReference type="SMART" id="SM00133">
    <property type="entry name" value="S_TK_X"/>
    <property type="match status" value="1"/>
</dbReference>
<keyword evidence="5" id="KW-0597">Phosphoprotein</keyword>
<evidence type="ECO:0000256" key="8">
    <source>
        <dbReference type="ARBA" id="ARBA00022737"/>
    </source>
</evidence>
<keyword evidence="9 17" id="KW-0547">Nucleotide-binding</keyword>
<dbReference type="Pfam" id="PF00433">
    <property type="entry name" value="Pkinase_C"/>
    <property type="match status" value="1"/>
</dbReference>
<dbReference type="PROSITE" id="PS00107">
    <property type="entry name" value="PROTEIN_KINASE_ATP"/>
    <property type="match status" value="2"/>
</dbReference>
<evidence type="ECO:0000256" key="18">
    <source>
        <dbReference type="SAM" id="MobiDB-lite"/>
    </source>
</evidence>
<evidence type="ECO:0000259" key="20">
    <source>
        <dbReference type="PROSITE" id="PS51039"/>
    </source>
</evidence>
<keyword evidence="7" id="KW-0479">Metal-binding</keyword>
<keyword evidence="22" id="KW-1185">Reference proteome</keyword>
<dbReference type="InterPro" id="IPR017441">
    <property type="entry name" value="Protein_kinase_ATP_BS"/>
</dbReference>
<sequence>MAEFPELGKRCAVLICSQLDFTPHLCKHCKQYYCGDHRLSHECSSSASAQWDGISKLKDAIPVKPFLCSQDGCFQGETVKIVCEHCCLNYCLKHRHPDEHSCITQPNRQEIVAEKMREIREKLGVSESLPSTSNTTTTTARKVYSDAEKKKMEKIGLMKCKAACKGVDIPASEQRFLHVAAEEIPAKDGEFVLVGEKWSVSRCVDSAIARLGLQNANSDIWGKKRRLYQSNNPDALPFDAEIGEKVTFNENKVTYLELSNVFMATLFGEESIKERFFGFLGASADFPDSTMFRFGTGSDRPTPSNADRRNAVRKPGNSMDLPDEERVDMSNFALLRVLGKGAYGKVYLVRKVGGKDHGTVYAMKVLRKTRVISKPKTLEHTLAERQVLEKLRGVPFLVNLQYAFQTDTKLHIVMEYVRGGELFTHLCGRGHFDVNSTRVIVAELIIAIDNLHQRNIIYRDLKLENILLDEEGHIKLTDFGLSKLLIPEELMRANSYCGTIEYMSPEVINRPEGGYTNVVDWWSLGVITFELLTGCSPFTVDQGANSSKDIAKRILSKKVPFPKNMDVEAKNFIAALLEKQLEKRLGYKGVHELKSHPFLREINWEKASRRELAPPIVPNIVDEMDTTYFAQEFTNQPPLYSPADAPINSNQLFRGYSYISPSVMFANNNVIGEELMEEDVQTMLATSPFFAKYKLDTSDQGFLGKGSFSVCRRCTRNADGLLFAVKIVSQKFAVQAQREAAILNLVKGHLNIVRMEEVMSDALHVYIIMELLSGQELLMRIRRLEKFTESEAAIIMKQLVAAVSFLHSKRIVHRDLKPENILFESEDKDAKLRLVDFGFARLLPNSVEQQLKTPCYSLQYAAPEVLDIGDTLPEYNEQCDLWSLGVVLFTMLSGQVPFHARSKTESATDIMERIRKAEFSFESDAWKHVSYDAKELITGLLTVDPKKRLTMDKLQRHMWLNANSLDTPLQTPSILPSFADQNFNETLQAFLSANRDGFHLLDVAAAPLLKRRGLKRQSGDGPGAGSAKRQVVFEPVPEGEEAQIGRPTTLGLSSPDALLAYRDPMPGTIRETRDSADS</sequence>
<dbReference type="SUPFAM" id="SSF56112">
    <property type="entry name" value="Protein kinase-like (PK-like)"/>
    <property type="match status" value="2"/>
</dbReference>
<comment type="cofactor">
    <cofactor evidence="1">
        <name>Mg(2+)</name>
        <dbReference type="ChEBI" id="CHEBI:18420"/>
    </cofactor>
</comment>
<evidence type="ECO:0000259" key="21">
    <source>
        <dbReference type="PROSITE" id="PS51285"/>
    </source>
</evidence>
<dbReference type="Gene3D" id="4.10.1110.10">
    <property type="entry name" value="AN1-like Zinc finger"/>
    <property type="match status" value="2"/>
</dbReference>
<dbReference type="Proteomes" id="UP000887575">
    <property type="component" value="Unassembled WGS sequence"/>
</dbReference>
<feature type="region of interest" description="Disordered" evidence="18">
    <location>
        <begin position="1014"/>
        <end position="1078"/>
    </location>
</feature>
<dbReference type="InterPro" id="IPR000058">
    <property type="entry name" value="Znf_AN1"/>
</dbReference>
<evidence type="ECO:0000313" key="23">
    <source>
        <dbReference type="WBParaSite" id="MBELARI_LOCUS14291.1"/>
    </source>
</evidence>
<organism evidence="22 23">
    <name type="scientific">Mesorhabditis belari</name>
    <dbReference type="NCBI Taxonomy" id="2138241"/>
    <lineage>
        <taxon>Eukaryota</taxon>
        <taxon>Metazoa</taxon>
        <taxon>Ecdysozoa</taxon>
        <taxon>Nematoda</taxon>
        <taxon>Chromadorea</taxon>
        <taxon>Rhabditida</taxon>
        <taxon>Rhabditina</taxon>
        <taxon>Rhabditomorpha</taxon>
        <taxon>Rhabditoidea</taxon>
        <taxon>Rhabditidae</taxon>
        <taxon>Mesorhabditinae</taxon>
        <taxon>Mesorhabditis</taxon>
    </lineage>
</organism>
<feature type="domain" description="AN1-type" evidence="20">
    <location>
        <begin position="62"/>
        <end position="110"/>
    </location>
</feature>
<dbReference type="FunFam" id="1.10.510.10:FF:000157">
    <property type="entry name" value="Ribosomal protein S6 kinase"/>
    <property type="match status" value="1"/>
</dbReference>
<dbReference type="PROSITE" id="PS00108">
    <property type="entry name" value="PROTEIN_KINASE_ST"/>
    <property type="match status" value="2"/>
</dbReference>
<evidence type="ECO:0000256" key="11">
    <source>
        <dbReference type="ARBA" id="ARBA00022777"/>
    </source>
</evidence>
<evidence type="ECO:0000256" key="13">
    <source>
        <dbReference type="ARBA" id="ARBA00022840"/>
    </source>
</evidence>
<comment type="catalytic activity">
    <reaction evidence="14">
        <text>L-threonyl-[protein] + ATP = O-phospho-L-threonyl-[protein] + ADP + H(+)</text>
        <dbReference type="Rhea" id="RHEA:46608"/>
        <dbReference type="Rhea" id="RHEA-COMP:11060"/>
        <dbReference type="Rhea" id="RHEA-COMP:11605"/>
        <dbReference type="ChEBI" id="CHEBI:15378"/>
        <dbReference type="ChEBI" id="CHEBI:30013"/>
        <dbReference type="ChEBI" id="CHEBI:30616"/>
        <dbReference type="ChEBI" id="CHEBI:61977"/>
        <dbReference type="ChEBI" id="CHEBI:456216"/>
        <dbReference type="EC" id="2.7.11.1"/>
    </reaction>
</comment>
<proteinExistence type="inferred from homology"/>
<evidence type="ECO:0000256" key="15">
    <source>
        <dbReference type="ARBA" id="ARBA00048679"/>
    </source>
</evidence>
<dbReference type="InterPro" id="IPR000961">
    <property type="entry name" value="AGC-kinase_C"/>
</dbReference>